<dbReference type="Gene3D" id="3.40.50.2000">
    <property type="entry name" value="Glycogen Phosphorylase B"/>
    <property type="match status" value="1"/>
</dbReference>
<sequence>MAKKLMVIAGEASGDLHASKVICALKRLNPEIEIFGVGGEKMKRCGVDLIYDISEIAVIGFVDVFKGYVKFIELKDLCESALIERKPDGVLLVDYPGFNLRFARFAKKNGIKVFYYIAPQVWAWGRGRVKVLKKFVDKLFVIFKFEESFFKSYGVEAEFVGHPLLEDIAKVENLDVDFLLSKYGIEPNREVVSFFPGSRIGEIRLMFNTMLEVGKILKEKFGVEVVFSRAKTICEDEFFKIGGEDVKFFKFVDEPHALLKMSKVAVVKSGTTSLEAGILGIPMVVCYKTSALNYFIGKLLVKKDVIESIALPNIVLGKEVVPELIQNDFTVQRVFELVKRYLEDEKFFSEVRGELLKIKEILKFDFGYKTTSEIVAEKILSML</sequence>
<gene>
    <name evidence="11" type="ORF">JGI1_00743</name>
</gene>
<evidence type="ECO:0000313" key="11">
    <source>
        <dbReference type="EMBL" id="CUU03422.1"/>
    </source>
</evidence>
<evidence type="ECO:0000256" key="7">
    <source>
        <dbReference type="ARBA" id="ARBA00022679"/>
    </source>
</evidence>
<name>A0A0S4MWR8_9BACT</name>
<evidence type="ECO:0000256" key="4">
    <source>
        <dbReference type="ARBA" id="ARBA00022516"/>
    </source>
</evidence>
<accession>A0A0S4MWR8</accession>
<dbReference type="STRING" id="1643428.GCA_001442855_00723"/>
<protein>
    <recommendedName>
        <fullName evidence="3 10">Lipid-A-disaccharide synthase</fullName>
        <ecNumber evidence="2 10">2.4.1.182</ecNumber>
    </recommendedName>
</protein>
<reference evidence="12" key="1">
    <citation type="submission" date="2015-11" db="EMBL/GenBank/DDBJ databases">
        <authorList>
            <person name="Varghese N."/>
        </authorList>
    </citation>
    <scope>NUCLEOTIDE SEQUENCE [LARGE SCALE GENOMIC DNA]</scope>
</reference>
<keyword evidence="8" id="KW-0443">Lipid metabolism</keyword>
<dbReference type="Proteomes" id="UP000320623">
    <property type="component" value="Unassembled WGS sequence"/>
</dbReference>
<keyword evidence="7" id="KW-0808">Transferase</keyword>
<evidence type="ECO:0000313" key="12">
    <source>
        <dbReference type="Proteomes" id="UP000320623"/>
    </source>
</evidence>
<dbReference type="SUPFAM" id="SSF53756">
    <property type="entry name" value="UDP-Glycosyltransferase/glycogen phosphorylase"/>
    <property type="match status" value="1"/>
</dbReference>
<comment type="function">
    <text evidence="1">Condensation of UDP-2,3-diacylglucosamine and 2,3-diacylglucosamine-1-phosphate to form lipid A disaccharide, a precursor of lipid A, a phosphorylated glycolipid that anchors the lipopolysaccharide to the outer membrane of the cell.</text>
</comment>
<proteinExistence type="predicted"/>
<comment type="catalytic activity">
    <reaction evidence="9">
        <text>a lipid X + a UDP-2-N,3-O-bis[(3R)-3-hydroxyacyl]-alpha-D-glucosamine = a lipid A disaccharide + UDP + H(+)</text>
        <dbReference type="Rhea" id="RHEA:67828"/>
        <dbReference type="ChEBI" id="CHEBI:15378"/>
        <dbReference type="ChEBI" id="CHEBI:58223"/>
        <dbReference type="ChEBI" id="CHEBI:137748"/>
        <dbReference type="ChEBI" id="CHEBI:176338"/>
        <dbReference type="ChEBI" id="CHEBI:176343"/>
        <dbReference type="EC" id="2.4.1.182"/>
    </reaction>
</comment>
<dbReference type="AlphaFoldDB" id="A0A0S4MWR8"/>
<dbReference type="PANTHER" id="PTHR30372:SF4">
    <property type="entry name" value="LIPID-A-DISACCHARIDE SYNTHASE, MITOCHONDRIAL-RELATED"/>
    <property type="match status" value="1"/>
</dbReference>
<dbReference type="InterPro" id="IPR003835">
    <property type="entry name" value="Glyco_trans_19"/>
</dbReference>
<evidence type="ECO:0000256" key="8">
    <source>
        <dbReference type="ARBA" id="ARBA00023098"/>
    </source>
</evidence>
<keyword evidence="12" id="KW-1185">Reference proteome</keyword>
<evidence type="ECO:0000256" key="1">
    <source>
        <dbReference type="ARBA" id="ARBA00002056"/>
    </source>
</evidence>
<keyword evidence="6" id="KW-0328">Glycosyltransferase</keyword>
<dbReference type="RefSeq" id="WP_140944529.1">
    <property type="nucleotide sequence ID" value="NZ_FAOO01000004.1"/>
</dbReference>
<keyword evidence="5" id="KW-0441">Lipid A biosynthesis</keyword>
<dbReference type="GO" id="GO:0005543">
    <property type="term" value="F:phospholipid binding"/>
    <property type="evidence" value="ECO:0007669"/>
    <property type="project" value="TreeGrafter"/>
</dbReference>
<evidence type="ECO:0000256" key="9">
    <source>
        <dbReference type="ARBA" id="ARBA00048975"/>
    </source>
</evidence>
<dbReference type="GO" id="GO:0008915">
    <property type="term" value="F:lipid-A-disaccharide synthase activity"/>
    <property type="evidence" value="ECO:0007669"/>
    <property type="project" value="UniProtKB-UniRule"/>
</dbReference>
<dbReference type="NCBIfam" id="TIGR00215">
    <property type="entry name" value="lpxB"/>
    <property type="match status" value="1"/>
</dbReference>
<dbReference type="EC" id="2.4.1.182" evidence="2 10"/>
<dbReference type="GO" id="GO:0016020">
    <property type="term" value="C:membrane"/>
    <property type="evidence" value="ECO:0007669"/>
    <property type="project" value="GOC"/>
</dbReference>
<dbReference type="EMBL" id="FAOO01000004">
    <property type="protein sequence ID" value="CUU03422.1"/>
    <property type="molecule type" value="Genomic_DNA"/>
</dbReference>
<evidence type="ECO:0000256" key="5">
    <source>
        <dbReference type="ARBA" id="ARBA00022556"/>
    </source>
</evidence>
<keyword evidence="4" id="KW-0444">Lipid biosynthesis</keyword>
<dbReference type="Pfam" id="PF02684">
    <property type="entry name" value="LpxB"/>
    <property type="match status" value="1"/>
</dbReference>
<evidence type="ECO:0000256" key="6">
    <source>
        <dbReference type="ARBA" id="ARBA00022676"/>
    </source>
</evidence>
<evidence type="ECO:0000256" key="10">
    <source>
        <dbReference type="NCBIfam" id="TIGR00215"/>
    </source>
</evidence>
<dbReference type="GO" id="GO:0009245">
    <property type="term" value="P:lipid A biosynthetic process"/>
    <property type="evidence" value="ECO:0007669"/>
    <property type="project" value="UniProtKB-UniRule"/>
</dbReference>
<dbReference type="PANTHER" id="PTHR30372">
    <property type="entry name" value="LIPID-A-DISACCHARIDE SYNTHASE"/>
    <property type="match status" value="1"/>
</dbReference>
<evidence type="ECO:0000256" key="3">
    <source>
        <dbReference type="ARBA" id="ARBA00020902"/>
    </source>
</evidence>
<evidence type="ECO:0000256" key="2">
    <source>
        <dbReference type="ARBA" id="ARBA00012687"/>
    </source>
</evidence>
<dbReference type="OrthoDB" id="9801642at2"/>
<organism evidence="11 12">
    <name type="scientific">Candidatus Thermokryptus mobilis</name>
    <dbReference type="NCBI Taxonomy" id="1643428"/>
    <lineage>
        <taxon>Bacteria</taxon>
        <taxon>Pseudomonadati</taxon>
        <taxon>Candidatus Kryptoniota</taxon>
        <taxon>Candidatus Thermokryptus</taxon>
    </lineage>
</organism>